<organism evidence="7 8">
    <name type="scientific">Blattamonas nauphoetae</name>
    <dbReference type="NCBI Taxonomy" id="2049346"/>
    <lineage>
        <taxon>Eukaryota</taxon>
        <taxon>Metamonada</taxon>
        <taxon>Preaxostyla</taxon>
        <taxon>Oxymonadida</taxon>
        <taxon>Blattamonas</taxon>
    </lineage>
</organism>
<feature type="region of interest" description="Disordered" evidence="6">
    <location>
        <begin position="1033"/>
        <end position="1060"/>
    </location>
</feature>
<keyword evidence="1" id="KW-0436">Ligase</keyword>
<feature type="region of interest" description="Disordered" evidence="6">
    <location>
        <begin position="282"/>
        <end position="384"/>
    </location>
</feature>
<feature type="region of interest" description="Disordered" evidence="6">
    <location>
        <begin position="988"/>
        <end position="1015"/>
    </location>
</feature>
<feature type="region of interest" description="Disordered" evidence="6">
    <location>
        <begin position="542"/>
        <end position="581"/>
    </location>
</feature>
<evidence type="ECO:0000256" key="4">
    <source>
        <dbReference type="ARBA" id="ARBA00041448"/>
    </source>
</evidence>
<gene>
    <name evidence="7" type="ORF">BLNAU_609</name>
</gene>
<dbReference type="EMBL" id="JARBJD010000002">
    <property type="protein sequence ID" value="KAK2964692.1"/>
    <property type="molecule type" value="Genomic_DNA"/>
</dbReference>
<accession>A0ABQ9YLS0</accession>
<feature type="compositionally biased region" description="Polar residues" evidence="6">
    <location>
        <begin position="324"/>
        <end position="337"/>
    </location>
</feature>
<feature type="compositionally biased region" description="Polar residues" evidence="6">
    <location>
        <begin position="1033"/>
        <end position="1056"/>
    </location>
</feature>
<sequence length="1175" mass="131140">MSTAPSRKGKISSRMRLCPSIFYDLPPFLIHSNGASVSFFKPAHNSIPPTLKTTSQCPEIVRAVYQNGGIETEKTDQESWIGLWGRLTKSEYLALHPFNRSNHFPCTFELGRKDNLHKHLMALASRSSPAHCNFFPKTYIFPRDVDLFRKDTDGVSTGPYIIKPVAASRGIGIHVVNSAKEVECTPQTLAQEYIANPFLIDGYKFDLRLYIVVMGYDPLRLYLYRDGIVRFASQKYDAKSTNQFAALTNFSINKARSDLCGEKGKGWTTSDDSQWLEDFFDDEEDEDDESDDGHERIQHFRTRNEDIETENANEVNEHSETDSPRSNALSNRGTSPASVVPPYQSFNQMANLSPHSKMAPAMPTLPNRSNLPQSPSTSQKDHERVTQLLKGKHTLKWRLSDLRLYLRYHRNVDDNVIMRRIHDVLIKTFIAADETFTKELQSTLRYPQTCTELYGVDIMLDSNCRPWIVEINTSPSMNSGSEIDEIVKGNMLSDFLTLQGNTPICHQKKGKADAKEGRKEVCINLVGKDDIAKLNSLLIEEKGKRQQSEDSGTVHPNPPPSPPTENGTKSPSPKPQKPIQLSSHPYKVATSSHPVSFLSYPPPLPPPSFNTLSSKTLKISKLPPHDLALLRIVEGEFSRRGGFQRIFPTPFNWNLYSQFFQTKHYSDTLVGSFLQQRHERTCGAADSLPPDQPSRSDQPMDTKLKCPFCQKHHNNDPLFELGSVCLFQPASPVYVTEAGIKKPRYPSIWYLDDEDCCPPGSSSPHTATKSSSVNSQMTLSISTLPSYTSLFIIPILPTPLIPDKRPVLISPAQQPLLTTLRASIKKAQKNQLQRFSYGKRDHSSPSLFSLAPNAEETDRPLSRLRDRQTVGPNSSSPQLRQLSTSHFTSRQTQPHVSFRPSLPTSSSLGKTPLVALPRLSSRSVPLFQFGQLGAHQPSSLQKDPMVQSPLKDRPLNNTSSEPESDQKATLPPLPSSVTTHLNALLQAKANKPQKSKSVPSVLLTPPHMSSNPEMRTDNIEDKQKYALPTITQLPELSPSPQKHTSIPENGPAPQSASSPFQTTTLLPLTLTTLQTSSLRTPTPESKSEGRLAVLPPNTTISQASHRFPTSTQSSFSAPFRSFATDVTPPRSYQTPLLPSRHPMSSHNQQRSLPFITPVRSTPSIMTQNIRSMYPP</sequence>
<feature type="region of interest" description="Disordered" evidence="6">
    <location>
        <begin position="831"/>
        <end position="909"/>
    </location>
</feature>
<feature type="region of interest" description="Disordered" evidence="6">
    <location>
        <begin position="935"/>
        <end position="976"/>
    </location>
</feature>
<evidence type="ECO:0000313" key="7">
    <source>
        <dbReference type="EMBL" id="KAK2964692.1"/>
    </source>
</evidence>
<keyword evidence="8" id="KW-1185">Reference proteome</keyword>
<comment type="caution">
    <text evidence="7">The sequence shown here is derived from an EMBL/GenBank/DDBJ whole genome shotgun (WGS) entry which is preliminary data.</text>
</comment>
<evidence type="ECO:0000256" key="1">
    <source>
        <dbReference type="ARBA" id="ARBA00022598"/>
    </source>
</evidence>
<reference evidence="7 8" key="1">
    <citation type="journal article" date="2022" name="bioRxiv">
        <title>Genomics of Preaxostyla Flagellates Illuminates Evolutionary Transitions and the Path Towards Mitochondrial Loss.</title>
        <authorList>
            <person name="Novak L.V.F."/>
            <person name="Treitli S.C."/>
            <person name="Pyrih J."/>
            <person name="Halakuc P."/>
            <person name="Pipaliya S.V."/>
            <person name="Vacek V."/>
            <person name="Brzon O."/>
            <person name="Soukal P."/>
            <person name="Eme L."/>
            <person name="Dacks J.B."/>
            <person name="Karnkowska A."/>
            <person name="Elias M."/>
            <person name="Hampl V."/>
        </authorList>
    </citation>
    <scope>NUCLEOTIDE SEQUENCE [LARGE SCALE GENOMIC DNA]</scope>
    <source>
        <strain evidence="7">NAU3</strain>
        <tissue evidence="7">Gut</tissue>
    </source>
</reference>
<feature type="compositionally biased region" description="Polar residues" evidence="6">
    <location>
        <begin position="344"/>
        <end position="354"/>
    </location>
</feature>
<feature type="compositionally biased region" description="Polar residues" evidence="6">
    <location>
        <begin position="870"/>
        <end position="895"/>
    </location>
</feature>
<keyword evidence="2" id="KW-0547">Nucleotide-binding</keyword>
<evidence type="ECO:0000313" key="8">
    <source>
        <dbReference type="Proteomes" id="UP001281761"/>
    </source>
</evidence>
<feature type="compositionally biased region" description="Polar residues" evidence="6">
    <location>
        <begin position="366"/>
        <end position="378"/>
    </location>
</feature>
<dbReference type="InterPro" id="IPR004344">
    <property type="entry name" value="TTL/TTLL_fam"/>
</dbReference>
<dbReference type="SUPFAM" id="SSF56059">
    <property type="entry name" value="Glutathione synthetase ATP-binding domain-like"/>
    <property type="match status" value="1"/>
</dbReference>
<dbReference type="Proteomes" id="UP001281761">
    <property type="component" value="Unassembled WGS sequence"/>
</dbReference>
<evidence type="ECO:0000256" key="2">
    <source>
        <dbReference type="ARBA" id="ARBA00022741"/>
    </source>
</evidence>
<feature type="compositionally biased region" description="Basic and acidic residues" evidence="6">
    <location>
        <begin position="293"/>
        <end position="306"/>
    </location>
</feature>
<feature type="compositionally biased region" description="Acidic residues" evidence="6">
    <location>
        <begin position="282"/>
        <end position="292"/>
    </location>
</feature>
<comment type="catalytic activity">
    <reaction evidence="5">
        <text>L-glutamyl-[protein] + L-glutamate + ATP = gamma-L-glutamyl-L-glutamyl-[protein] + ADP + phosphate + H(+)</text>
        <dbReference type="Rhea" id="RHEA:60144"/>
        <dbReference type="Rhea" id="RHEA-COMP:10208"/>
        <dbReference type="Rhea" id="RHEA-COMP:15517"/>
        <dbReference type="ChEBI" id="CHEBI:15378"/>
        <dbReference type="ChEBI" id="CHEBI:29973"/>
        <dbReference type="ChEBI" id="CHEBI:29985"/>
        <dbReference type="ChEBI" id="CHEBI:30616"/>
        <dbReference type="ChEBI" id="CHEBI:43474"/>
        <dbReference type="ChEBI" id="CHEBI:143622"/>
        <dbReference type="ChEBI" id="CHEBI:456216"/>
    </reaction>
    <physiologicalReaction direction="left-to-right" evidence="5">
        <dbReference type="Rhea" id="RHEA:60145"/>
    </physiologicalReaction>
</comment>
<dbReference type="PANTHER" id="PTHR12241">
    <property type="entry name" value="TUBULIN POLYGLUTAMYLASE"/>
    <property type="match status" value="1"/>
</dbReference>
<dbReference type="PANTHER" id="PTHR12241:SF145">
    <property type="entry name" value="TUBULIN POLYGLUTAMYLASE TTLL5"/>
    <property type="match status" value="1"/>
</dbReference>
<dbReference type="Pfam" id="PF03133">
    <property type="entry name" value="TTL"/>
    <property type="match status" value="2"/>
</dbReference>
<evidence type="ECO:0000256" key="5">
    <source>
        <dbReference type="ARBA" id="ARBA00049274"/>
    </source>
</evidence>
<dbReference type="PROSITE" id="PS51221">
    <property type="entry name" value="TTL"/>
    <property type="match status" value="1"/>
</dbReference>
<evidence type="ECO:0000256" key="6">
    <source>
        <dbReference type="SAM" id="MobiDB-lite"/>
    </source>
</evidence>
<feature type="compositionally biased region" description="Basic and acidic residues" evidence="6">
    <location>
        <begin position="856"/>
        <end position="868"/>
    </location>
</feature>
<evidence type="ECO:0000256" key="3">
    <source>
        <dbReference type="ARBA" id="ARBA00022840"/>
    </source>
</evidence>
<proteinExistence type="predicted"/>
<dbReference type="Gene3D" id="3.30.470.20">
    <property type="entry name" value="ATP-grasp fold, B domain"/>
    <property type="match status" value="2"/>
</dbReference>
<name>A0ABQ9YLS0_9EUKA</name>
<protein>
    <recommendedName>
        <fullName evidence="4">Tubulin--tyrosine ligase-like protein 5</fullName>
    </recommendedName>
</protein>
<keyword evidence="3" id="KW-0067">ATP-binding</keyword>